<name>A0A562V6W4_9BACT</name>
<feature type="transmembrane region" description="Helical" evidence="1">
    <location>
        <begin position="283"/>
        <end position="308"/>
    </location>
</feature>
<gene>
    <name evidence="3" type="ORF">JN12_03768</name>
</gene>
<keyword evidence="1" id="KW-1133">Transmembrane helix</keyword>
<keyword evidence="1" id="KW-0812">Transmembrane</keyword>
<dbReference type="InterPro" id="IPR011723">
    <property type="entry name" value="Znf/thioredoxin_put"/>
</dbReference>
<evidence type="ECO:0000256" key="1">
    <source>
        <dbReference type="SAM" id="Phobius"/>
    </source>
</evidence>
<evidence type="ECO:0000313" key="4">
    <source>
        <dbReference type="Proteomes" id="UP000319449"/>
    </source>
</evidence>
<dbReference type="InterPro" id="IPR010295">
    <property type="entry name" value="DUF898"/>
</dbReference>
<feature type="transmembrane region" description="Helical" evidence="1">
    <location>
        <begin position="385"/>
        <end position="408"/>
    </location>
</feature>
<evidence type="ECO:0000313" key="3">
    <source>
        <dbReference type="EMBL" id="TWJ13654.1"/>
    </source>
</evidence>
<dbReference type="AlphaFoldDB" id="A0A562V6W4"/>
<feature type="transmembrane region" description="Helical" evidence="1">
    <location>
        <begin position="334"/>
        <end position="356"/>
    </location>
</feature>
<dbReference type="Pfam" id="PF13717">
    <property type="entry name" value="Zn_ribbon_4"/>
    <property type="match status" value="1"/>
</dbReference>
<organism evidence="3 4">
    <name type="scientific">Geobacter argillaceus</name>
    <dbReference type="NCBI Taxonomy" id="345631"/>
    <lineage>
        <taxon>Bacteria</taxon>
        <taxon>Pseudomonadati</taxon>
        <taxon>Thermodesulfobacteriota</taxon>
        <taxon>Desulfuromonadia</taxon>
        <taxon>Geobacterales</taxon>
        <taxon>Geobacteraceae</taxon>
        <taxon>Geobacter</taxon>
    </lineage>
</organism>
<proteinExistence type="predicted"/>
<protein>
    <submittedName>
        <fullName evidence="3">Uncharacterized membrane protein YjgN (DUF898 family)</fullName>
    </submittedName>
</protein>
<feature type="transmembrane region" description="Helical" evidence="1">
    <location>
        <begin position="233"/>
        <end position="257"/>
    </location>
</feature>
<keyword evidence="4" id="KW-1185">Reference proteome</keyword>
<feature type="domain" description="Zinc finger/thioredoxin putative" evidence="2">
    <location>
        <begin position="41"/>
        <end position="73"/>
    </location>
</feature>
<accession>A0A562V6W4</accession>
<reference evidence="3 4" key="1">
    <citation type="submission" date="2019-07" db="EMBL/GenBank/DDBJ databases">
        <title>Genomic Encyclopedia of Archaeal and Bacterial Type Strains, Phase II (KMG-II): from individual species to whole genera.</title>
        <authorList>
            <person name="Goeker M."/>
        </authorList>
    </citation>
    <scope>NUCLEOTIDE SEQUENCE [LARGE SCALE GENOMIC DNA]</scope>
    <source>
        <strain evidence="3 4">ATCC BAA-1139</strain>
    </source>
</reference>
<comment type="caution">
    <text evidence="3">The sequence shown here is derived from an EMBL/GenBank/DDBJ whole genome shotgun (WGS) entry which is preliminary data.</text>
</comment>
<feature type="transmembrane region" description="Helical" evidence="1">
    <location>
        <begin position="117"/>
        <end position="137"/>
    </location>
</feature>
<dbReference type="Pfam" id="PF05987">
    <property type="entry name" value="DUF898"/>
    <property type="match status" value="1"/>
</dbReference>
<dbReference type="Proteomes" id="UP000319449">
    <property type="component" value="Unassembled WGS sequence"/>
</dbReference>
<keyword evidence="1" id="KW-0472">Membrane</keyword>
<dbReference type="EMBL" id="VLLN01000037">
    <property type="protein sequence ID" value="TWJ13654.1"/>
    <property type="molecule type" value="Genomic_DNA"/>
</dbReference>
<feature type="transmembrane region" description="Helical" evidence="1">
    <location>
        <begin position="165"/>
        <end position="183"/>
    </location>
</feature>
<feature type="transmembrane region" description="Helical" evidence="1">
    <location>
        <begin position="189"/>
        <end position="207"/>
    </location>
</feature>
<evidence type="ECO:0000259" key="2">
    <source>
        <dbReference type="Pfam" id="PF13717"/>
    </source>
</evidence>
<sequence length="454" mass="51241">MTKLAVCKAVGLRDEATNPTYEEIRVARHELDGRLMARISITCPHCGFTREMEEGAIPAGVERATCPRCRQAFLLDAALRKVEPVAAEPLPMPPVSPQPRSPRLLRFSFTGTAREYFGIWIVNTLLKIVTLGIYSAWAKVRKRRYFYGCTQLGGATFDYRADPMALFRGWLIGAAFFLLYTIGTRVSPLLASTLGMVFFAAMPWLIVRSKMFNQRNSAHRNIRFNFVPKYDEAYLVFAGLPILLPFTLGFLFPYIVYRQKRFLVENSEYGRSSFAFDASLKEYYLVFLKAAGWFFLLILVIGAAAYFLSATMREFSPLLFDNGKAGNETVKRGVGFLVATAFIAINLIYLYFAIYVQTELANLTWNSTRIRDNRFVSSLRVRDMAWLYLSSAVAIFLSLGLLIPWASVRLTRYRLERLALRVTGDLETFMAVIPGDIGSAGEEIGDIFGVDVAL</sequence>